<gene>
    <name evidence="1" type="ORF">S06H3_25736</name>
</gene>
<dbReference type="AlphaFoldDB" id="X1NA38"/>
<evidence type="ECO:0000313" key="1">
    <source>
        <dbReference type="EMBL" id="GAI23715.1"/>
    </source>
</evidence>
<dbReference type="EMBL" id="BARV01014828">
    <property type="protein sequence ID" value="GAI23715.1"/>
    <property type="molecule type" value="Genomic_DNA"/>
</dbReference>
<sequence length="223" mass="26667">MDDLEVLVKEYLENNYQGNISQIIKFLLEIGYYFDELSSVKEKIENILYQFNEAKILKYDSVAKDYTLQRITFEDFDKDNRLKNYGIILIANIFSIDEKSSIHLKDLNSFFWNYTKTLGNYSCIILNEENKILESSFETDFITTTFTLRQNIVYIRCTMNPKLEKKEPIYDYIIEHKNQFSAEKKIYIPLNFGIYLFYDALIQYIEKTKENFTIKITSITFEE</sequence>
<proteinExistence type="predicted"/>
<reference evidence="1" key="1">
    <citation type="journal article" date="2014" name="Front. Microbiol.">
        <title>High frequency of phylogenetically diverse reductive dehalogenase-homologous genes in deep subseafloor sedimentary metagenomes.</title>
        <authorList>
            <person name="Kawai M."/>
            <person name="Futagami T."/>
            <person name="Toyoda A."/>
            <person name="Takaki Y."/>
            <person name="Nishi S."/>
            <person name="Hori S."/>
            <person name="Arai W."/>
            <person name="Tsubouchi T."/>
            <person name="Morono Y."/>
            <person name="Uchiyama I."/>
            <person name="Ito T."/>
            <person name="Fujiyama A."/>
            <person name="Inagaki F."/>
            <person name="Takami H."/>
        </authorList>
    </citation>
    <scope>NUCLEOTIDE SEQUENCE</scope>
    <source>
        <strain evidence="1">Expedition CK06-06</strain>
    </source>
</reference>
<comment type="caution">
    <text evidence="1">The sequence shown here is derived from an EMBL/GenBank/DDBJ whole genome shotgun (WGS) entry which is preliminary data.</text>
</comment>
<organism evidence="1">
    <name type="scientific">marine sediment metagenome</name>
    <dbReference type="NCBI Taxonomy" id="412755"/>
    <lineage>
        <taxon>unclassified sequences</taxon>
        <taxon>metagenomes</taxon>
        <taxon>ecological metagenomes</taxon>
    </lineage>
</organism>
<name>X1NA38_9ZZZZ</name>
<protein>
    <submittedName>
        <fullName evidence="1">Uncharacterized protein</fullName>
    </submittedName>
</protein>
<accession>X1NA38</accession>